<accession>A0AAJ2R296</accession>
<evidence type="ECO:0000313" key="2">
    <source>
        <dbReference type="Proteomes" id="UP001287445"/>
    </source>
</evidence>
<dbReference type="AlphaFoldDB" id="A0AAJ2R296"/>
<evidence type="ECO:0000313" key="1">
    <source>
        <dbReference type="EMBL" id="MDX4954003.1"/>
    </source>
</evidence>
<comment type="caution">
    <text evidence="1">The sequence shown here is derived from an EMBL/GenBank/DDBJ whole genome shotgun (WGS) entry which is preliminary data.</text>
</comment>
<dbReference type="Proteomes" id="UP001287445">
    <property type="component" value="Unassembled WGS sequence"/>
</dbReference>
<reference evidence="1" key="1">
    <citation type="submission" date="2023-11" db="EMBL/GenBank/DDBJ databases">
        <title>Identification and selenium tolerance of Delftia acidovorans R3-25.</title>
        <authorList>
            <person name="Zhang S."/>
            <person name="Liu Y."/>
            <person name="Guo Y."/>
        </authorList>
    </citation>
    <scope>NUCLEOTIDE SEQUENCE</scope>
    <source>
        <strain evidence="1">R3-25</strain>
    </source>
</reference>
<protein>
    <submittedName>
        <fullName evidence="1">Uncharacterized protein</fullName>
    </submittedName>
</protein>
<gene>
    <name evidence="1" type="ORF">SGN30_11335</name>
</gene>
<proteinExistence type="predicted"/>
<sequence length="136" mass="14158">MLQLESILASRLKSLPAFGGWRVSGASESVDGSAVPAAQVRMASATGVAAMRTAAQLQPTWVAALMVPRGAQAAAALGEALAALVEALHNWSPGAVDDRFWTPFQFASIQEAVFPDPGLVGYEVVFTTTALFDGQP</sequence>
<name>A0AAJ2R296_DELAC</name>
<organism evidence="1 2">
    <name type="scientific">Delftia acidovorans</name>
    <name type="common">Pseudomonas acidovorans</name>
    <name type="synonym">Comamonas acidovorans</name>
    <dbReference type="NCBI Taxonomy" id="80866"/>
    <lineage>
        <taxon>Bacteria</taxon>
        <taxon>Pseudomonadati</taxon>
        <taxon>Pseudomonadota</taxon>
        <taxon>Betaproteobacteria</taxon>
        <taxon>Burkholderiales</taxon>
        <taxon>Comamonadaceae</taxon>
        <taxon>Delftia</taxon>
    </lineage>
</organism>
<dbReference type="EMBL" id="JAWWMZ010000003">
    <property type="protein sequence ID" value="MDX4954003.1"/>
    <property type="molecule type" value="Genomic_DNA"/>
</dbReference>
<dbReference type="RefSeq" id="WP_063326659.1">
    <property type="nucleotide sequence ID" value="NZ_JAJPGF010000002.1"/>
</dbReference>